<feature type="coiled-coil region" evidence="1">
    <location>
        <begin position="197"/>
        <end position="231"/>
    </location>
</feature>
<accession>A0A2T3YQI0</accession>
<evidence type="ECO:0000256" key="1">
    <source>
        <dbReference type="SAM" id="Coils"/>
    </source>
</evidence>
<keyword evidence="4" id="KW-1185">Reference proteome</keyword>
<dbReference type="Proteomes" id="UP000240493">
    <property type="component" value="Unassembled WGS sequence"/>
</dbReference>
<proteinExistence type="predicted"/>
<keyword evidence="2" id="KW-0812">Transmembrane</keyword>
<gene>
    <name evidence="3" type="ORF">M441DRAFT_32508</name>
</gene>
<name>A0A2T3YQI0_TRIA4</name>
<reference evidence="3 4" key="1">
    <citation type="submission" date="2016-07" db="EMBL/GenBank/DDBJ databases">
        <title>Multiple horizontal gene transfer events from other fungi enriched the ability of initially mycotrophic Trichoderma (Ascomycota) to feed on dead plant biomass.</title>
        <authorList>
            <consortium name="DOE Joint Genome Institute"/>
            <person name="Aerts A."/>
            <person name="Atanasova L."/>
            <person name="Chenthamara K."/>
            <person name="Zhang J."/>
            <person name="Grujic M."/>
            <person name="Henrissat B."/>
            <person name="Kuo A."/>
            <person name="Salamov A."/>
            <person name="Lipzen A."/>
            <person name="Labutti K."/>
            <person name="Barry K."/>
            <person name="Miao Y."/>
            <person name="Rahimi M.J."/>
            <person name="Shen Q."/>
            <person name="Grigoriev I.V."/>
            <person name="Kubicek C.P."/>
            <person name="Druzhinina I.S."/>
        </authorList>
    </citation>
    <scope>NUCLEOTIDE SEQUENCE [LARGE SCALE GENOMIC DNA]</scope>
    <source>
        <strain evidence="3 4">CBS 433.97</strain>
    </source>
</reference>
<dbReference type="Gene3D" id="1.20.1170.10">
    <property type="match status" value="1"/>
</dbReference>
<protein>
    <submittedName>
        <fullName evidence="3">Uncharacterized protein</fullName>
    </submittedName>
</protein>
<keyword evidence="2" id="KW-0472">Membrane</keyword>
<feature type="transmembrane region" description="Helical" evidence="2">
    <location>
        <begin position="259"/>
        <end position="280"/>
    </location>
</feature>
<dbReference type="OrthoDB" id="4961018at2759"/>
<organism evidence="3 4">
    <name type="scientific">Trichoderma asperellum (strain ATCC 204424 / CBS 433.97 / NBRC 101777)</name>
    <dbReference type="NCBI Taxonomy" id="1042311"/>
    <lineage>
        <taxon>Eukaryota</taxon>
        <taxon>Fungi</taxon>
        <taxon>Dikarya</taxon>
        <taxon>Ascomycota</taxon>
        <taxon>Pezizomycotina</taxon>
        <taxon>Sordariomycetes</taxon>
        <taxon>Hypocreomycetidae</taxon>
        <taxon>Hypocreales</taxon>
        <taxon>Hypocreaceae</taxon>
        <taxon>Trichoderma</taxon>
    </lineage>
</organism>
<dbReference type="EMBL" id="KZ679300">
    <property type="protein sequence ID" value="PTB34776.1"/>
    <property type="molecule type" value="Genomic_DNA"/>
</dbReference>
<keyword evidence="2" id="KW-1133">Transmembrane helix</keyword>
<sequence>MSNDGLPTYEAVMQKVKSYASEFVQTAQAKKLLLQAHYSRYSRCQRQDEPEPLDFSFLSKEENEKLTLEIAKLVSSDQGKAIMPAVAHGINKDIESIRNKFFPMLRHLKEVDDKAHSSLKFHDRFENVKTKFNTAIDNNFEDLILPLYNNDSISLDRKKKLIRDYIEQQNTQRNLGSRKRSLRISCPSVTSSLGDFKDFAKVEQTAIEVEIKKVEEELVALQDKLAAALEDAKKSLGIGLAVGALGAVFLGLLSLPAILVAGALVASIGATTAAGFGAYANSLQKDVDNKQSEIKVKKDKLADIKQVRQDLIEMGEYDFQLMQRSLDSIIMIWDSAKRDANDVM</sequence>
<dbReference type="AlphaFoldDB" id="A0A2T3YQI0"/>
<keyword evidence="1" id="KW-0175">Coiled coil</keyword>
<feature type="transmembrane region" description="Helical" evidence="2">
    <location>
        <begin position="235"/>
        <end position="253"/>
    </location>
</feature>
<evidence type="ECO:0000256" key="2">
    <source>
        <dbReference type="SAM" id="Phobius"/>
    </source>
</evidence>
<evidence type="ECO:0000313" key="4">
    <source>
        <dbReference type="Proteomes" id="UP000240493"/>
    </source>
</evidence>
<evidence type="ECO:0000313" key="3">
    <source>
        <dbReference type="EMBL" id="PTB34776.1"/>
    </source>
</evidence>